<dbReference type="GO" id="GO:0016020">
    <property type="term" value="C:membrane"/>
    <property type="evidence" value="ECO:0007669"/>
    <property type="project" value="UniProtKB-SubCell"/>
</dbReference>
<comment type="subcellular location">
    <subcellularLocation>
        <location evidence="1 7">Membrane</location>
        <topology evidence="1 7">Multi-pass membrane protein</topology>
    </subcellularLocation>
</comment>
<protein>
    <recommendedName>
        <fullName evidence="7">Probable purine permease</fullName>
    </recommendedName>
</protein>
<feature type="transmembrane region" description="Helical" evidence="7">
    <location>
        <begin position="220"/>
        <end position="243"/>
    </location>
</feature>
<dbReference type="EMBL" id="KI394463">
    <property type="protein sequence ID" value="ERN02937.1"/>
    <property type="molecule type" value="Genomic_DNA"/>
</dbReference>
<dbReference type="InterPro" id="IPR030182">
    <property type="entry name" value="PUP_plant"/>
</dbReference>
<dbReference type="HOGENOM" id="CLU_043459_1_1_1"/>
<organism evidence="8 9">
    <name type="scientific">Amborella trichopoda</name>
    <dbReference type="NCBI Taxonomy" id="13333"/>
    <lineage>
        <taxon>Eukaryota</taxon>
        <taxon>Viridiplantae</taxon>
        <taxon>Streptophyta</taxon>
        <taxon>Embryophyta</taxon>
        <taxon>Tracheophyta</taxon>
        <taxon>Spermatophyta</taxon>
        <taxon>Magnoliopsida</taxon>
        <taxon>Amborellales</taxon>
        <taxon>Amborellaceae</taxon>
        <taxon>Amborella</taxon>
    </lineage>
</organism>
<evidence type="ECO:0000313" key="9">
    <source>
        <dbReference type="Proteomes" id="UP000017836"/>
    </source>
</evidence>
<dbReference type="InterPro" id="IPR037185">
    <property type="entry name" value="EmrE-like"/>
</dbReference>
<feature type="transmembrane region" description="Helical" evidence="7">
    <location>
        <begin position="153"/>
        <end position="172"/>
    </location>
</feature>
<dbReference type="OrthoDB" id="1865379at2759"/>
<keyword evidence="4 7" id="KW-0812">Transmembrane</keyword>
<dbReference type="PANTHER" id="PTHR31376">
    <property type="entry name" value="OS09G0467300 PROTEIN-RELATED"/>
    <property type="match status" value="1"/>
</dbReference>
<keyword evidence="5 7" id="KW-1133">Transmembrane helix</keyword>
<feature type="transmembrane region" description="Helical" evidence="7">
    <location>
        <begin position="23"/>
        <end position="43"/>
    </location>
</feature>
<sequence length="357" mass="39087">MNEETTTGSNTTMTTTKGKTNRILLLLTVLLLVVGASGAPLVSRLYFIHGGQRKWLTAWIQTAAFPILLIPLFLSKISSTKTSQSQRRQSHLTFPLALQSASIGLLIGIDDYMYAFGLSYLPISTSTLLVSTQLGFTAFFAFLIVGQRFTAHTINAVVLLSLGSVLLGIRASSDRPEGVTGAQYGLGFVLTLGAAALIGLVFPLIELVYVKSKQIVTFGLVMEMLLVMSVVATGFCTIGMVINKDFQVISRESKEFGLGEFKYHLTVVASGILWQVFLIGSFSFILYTSSLLNGILLAVQLPLTSILAVIFFHEKFSAEKGMALVLCLWGFASYYYGEHIQSKKREEVVRDIEINHL</sequence>
<dbReference type="GO" id="GO:0005345">
    <property type="term" value="F:purine nucleobase transmembrane transporter activity"/>
    <property type="evidence" value="ECO:0007669"/>
    <property type="project" value="UniProtKB-UniRule"/>
</dbReference>
<proteinExistence type="inferred from homology"/>
<feature type="transmembrane region" description="Helical" evidence="7">
    <location>
        <begin position="94"/>
        <end position="115"/>
    </location>
</feature>
<dbReference type="Gramene" id="ERN02937">
    <property type="protein sequence ID" value="ERN02937"/>
    <property type="gene ID" value="AMTR_s00135p00100890"/>
</dbReference>
<dbReference type="KEGG" id="atr:18431067"/>
<dbReference type="Pfam" id="PF16913">
    <property type="entry name" value="PUNUT"/>
    <property type="match status" value="1"/>
</dbReference>
<keyword evidence="9" id="KW-1185">Reference proteome</keyword>
<dbReference type="PANTHER" id="PTHR31376:SF105">
    <property type="entry name" value="PURINE PERMEASE-RELATED"/>
    <property type="match status" value="1"/>
</dbReference>
<dbReference type="STRING" id="13333.W1NZ94"/>
<dbReference type="SUPFAM" id="SSF103481">
    <property type="entry name" value="Multidrug resistance efflux transporter EmrE"/>
    <property type="match status" value="1"/>
</dbReference>
<evidence type="ECO:0000256" key="5">
    <source>
        <dbReference type="ARBA" id="ARBA00022989"/>
    </source>
</evidence>
<dbReference type="Proteomes" id="UP000017836">
    <property type="component" value="Unassembled WGS sequence"/>
</dbReference>
<feature type="transmembrane region" description="Helical" evidence="7">
    <location>
        <begin position="318"/>
        <end position="336"/>
    </location>
</feature>
<dbReference type="GO" id="GO:0015211">
    <property type="term" value="F:purine nucleoside transmembrane transporter activity"/>
    <property type="evidence" value="ECO:0007669"/>
    <property type="project" value="UniProtKB-UniRule"/>
</dbReference>
<feature type="transmembrane region" description="Helical" evidence="7">
    <location>
        <begin position="263"/>
        <end position="287"/>
    </location>
</feature>
<name>W1NZ94_AMBTC</name>
<comment type="similarity">
    <text evidence="2 7">Belongs to the purine permeases (TC 2.A.7.14) family.</text>
</comment>
<evidence type="ECO:0000313" key="8">
    <source>
        <dbReference type="EMBL" id="ERN02937.1"/>
    </source>
</evidence>
<keyword evidence="6 7" id="KW-0472">Membrane</keyword>
<evidence type="ECO:0000256" key="7">
    <source>
        <dbReference type="RuleBase" id="RU368015"/>
    </source>
</evidence>
<evidence type="ECO:0000256" key="1">
    <source>
        <dbReference type="ARBA" id="ARBA00004141"/>
    </source>
</evidence>
<reference evidence="9" key="1">
    <citation type="journal article" date="2013" name="Science">
        <title>The Amborella genome and the evolution of flowering plants.</title>
        <authorList>
            <consortium name="Amborella Genome Project"/>
        </authorList>
    </citation>
    <scope>NUCLEOTIDE SEQUENCE [LARGE SCALE GENOMIC DNA]</scope>
</reference>
<dbReference type="AlphaFoldDB" id="W1NZ94"/>
<accession>W1NZ94</accession>
<dbReference type="GO" id="GO:0022857">
    <property type="term" value="F:transmembrane transporter activity"/>
    <property type="evidence" value="ECO:0000318"/>
    <property type="project" value="GO_Central"/>
</dbReference>
<dbReference type="eggNOG" id="ENOG502QTN9">
    <property type="taxonomic scope" value="Eukaryota"/>
</dbReference>
<evidence type="ECO:0000256" key="2">
    <source>
        <dbReference type="ARBA" id="ARBA00006213"/>
    </source>
</evidence>
<feature type="transmembrane region" description="Helical" evidence="7">
    <location>
        <begin position="294"/>
        <end position="312"/>
    </location>
</feature>
<evidence type="ECO:0000256" key="4">
    <source>
        <dbReference type="ARBA" id="ARBA00022692"/>
    </source>
</evidence>
<dbReference type="OMA" id="CMELAYT"/>
<keyword evidence="3 7" id="KW-0813">Transport</keyword>
<evidence type="ECO:0000256" key="3">
    <source>
        <dbReference type="ARBA" id="ARBA00022448"/>
    </source>
</evidence>
<feature type="transmembrane region" description="Helical" evidence="7">
    <location>
        <begin position="55"/>
        <end position="74"/>
    </location>
</feature>
<feature type="transmembrane region" description="Helical" evidence="7">
    <location>
        <begin position="184"/>
        <end position="208"/>
    </location>
</feature>
<feature type="transmembrane region" description="Helical" evidence="7">
    <location>
        <begin position="127"/>
        <end position="146"/>
    </location>
</feature>
<gene>
    <name evidence="8" type="ORF">AMTR_s00135p00100890</name>
</gene>
<evidence type="ECO:0000256" key="6">
    <source>
        <dbReference type="ARBA" id="ARBA00023136"/>
    </source>
</evidence>